<dbReference type="RefSeq" id="WP_100359772.1">
    <property type="nucleotide sequence ID" value="NZ_CP045915.1"/>
</dbReference>
<evidence type="ECO:0000259" key="1">
    <source>
        <dbReference type="Pfam" id="PF01883"/>
    </source>
</evidence>
<protein>
    <submittedName>
        <fullName evidence="2">DUF59 domain-containing protein</fullName>
    </submittedName>
</protein>
<name>A0A5Q2TLE3_9BACI</name>
<gene>
    <name evidence="2" type="ORF">GI584_16030</name>
</gene>
<evidence type="ECO:0000313" key="3">
    <source>
        <dbReference type="Proteomes" id="UP000339690"/>
    </source>
</evidence>
<dbReference type="SUPFAM" id="SSF117916">
    <property type="entry name" value="Fe-S cluster assembly (FSCA) domain-like"/>
    <property type="match status" value="1"/>
</dbReference>
<keyword evidence="3" id="KW-1185">Reference proteome</keyword>
<organism evidence="2 3">
    <name type="scientific">Gracilibacillus salitolerans</name>
    <dbReference type="NCBI Taxonomy" id="2663022"/>
    <lineage>
        <taxon>Bacteria</taxon>
        <taxon>Bacillati</taxon>
        <taxon>Bacillota</taxon>
        <taxon>Bacilli</taxon>
        <taxon>Bacillales</taxon>
        <taxon>Bacillaceae</taxon>
        <taxon>Gracilibacillus</taxon>
    </lineage>
</organism>
<dbReference type="KEGG" id="grc:GI584_16030"/>
<proteinExistence type="predicted"/>
<dbReference type="AlphaFoldDB" id="A0A5Q2TLE3"/>
<feature type="domain" description="MIP18 family-like" evidence="1">
    <location>
        <begin position="4"/>
        <end position="75"/>
    </location>
</feature>
<dbReference type="EMBL" id="CP045915">
    <property type="protein sequence ID" value="QGH35465.1"/>
    <property type="molecule type" value="Genomic_DNA"/>
</dbReference>
<dbReference type="InterPro" id="IPR002744">
    <property type="entry name" value="MIP18-like"/>
</dbReference>
<dbReference type="Proteomes" id="UP000339690">
    <property type="component" value="Chromosome"/>
</dbReference>
<dbReference type="Pfam" id="PF01883">
    <property type="entry name" value="FeS_assembly_P"/>
    <property type="match status" value="1"/>
</dbReference>
<dbReference type="PANTHER" id="PTHR42831">
    <property type="entry name" value="FE-S PROTEIN MATURATION AUXILIARY FACTOR YITW"/>
    <property type="match status" value="1"/>
</dbReference>
<dbReference type="PANTHER" id="PTHR42831:SF1">
    <property type="entry name" value="FE-S PROTEIN MATURATION AUXILIARY FACTOR YITW"/>
    <property type="match status" value="1"/>
</dbReference>
<dbReference type="InterPro" id="IPR034904">
    <property type="entry name" value="FSCA_dom_sf"/>
</dbReference>
<reference evidence="2 3" key="1">
    <citation type="submission" date="2019-11" db="EMBL/GenBank/DDBJ databases">
        <title>Gracilibacillus salitolerans sp. nov., a moderate halophile isolated from a saline soil in northwest China.</title>
        <authorList>
            <person name="Gan L."/>
        </authorList>
    </citation>
    <scope>NUCLEOTIDE SEQUENCE [LARGE SCALE GENOMIC DNA]</scope>
    <source>
        <strain evidence="2 3">SCU50</strain>
    </source>
</reference>
<evidence type="ECO:0000313" key="2">
    <source>
        <dbReference type="EMBL" id="QGH35465.1"/>
    </source>
</evidence>
<dbReference type="Gene3D" id="3.30.300.130">
    <property type="entry name" value="Fe-S cluster assembly (FSCA)"/>
    <property type="match status" value="1"/>
</dbReference>
<sequence>MEREVIEKSLYEVIDPELAINIVDLGLVYDIQIFESNDVLIVMTLTTPGCPMHDSIVNGVKNRLQKIDEMGEVTVELVWEPVWNPSHMSLEAKKQLFG</sequence>
<accession>A0A5Q2TLE3</accession>
<dbReference type="InterPro" id="IPR052339">
    <property type="entry name" value="Fe-S_Maturation_MIP18"/>
</dbReference>